<dbReference type="Gene3D" id="1.25.40.10">
    <property type="entry name" value="Tetratricopeptide repeat domain"/>
    <property type="match status" value="1"/>
</dbReference>
<dbReference type="PANTHER" id="PTHR47926">
    <property type="entry name" value="PENTATRICOPEPTIDE REPEAT-CONTAINING PROTEIN"/>
    <property type="match status" value="1"/>
</dbReference>
<dbReference type="InterPro" id="IPR011990">
    <property type="entry name" value="TPR-like_helical_dom_sf"/>
</dbReference>
<dbReference type="InterPro" id="IPR002885">
    <property type="entry name" value="PPR_rpt"/>
</dbReference>
<gene>
    <name evidence="3" type="ORF">HRI_002180600</name>
</gene>
<dbReference type="InterPro" id="IPR046960">
    <property type="entry name" value="PPR_At4g14850-like_plant"/>
</dbReference>
<dbReference type="OrthoDB" id="1860728at2759"/>
<dbReference type="PROSITE" id="PS51375">
    <property type="entry name" value="PPR"/>
    <property type="match status" value="1"/>
</dbReference>
<keyword evidence="1" id="KW-0677">Repeat</keyword>
<dbReference type="GO" id="GO:0009451">
    <property type="term" value="P:RNA modification"/>
    <property type="evidence" value="ECO:0007669"/>
    <property type="project" value="InterPro"/>
</dbReference>
<dbReference type="Proteomes" id="UP001165190">
    <property type="component" value="Unassembled WGS sequence"/>
</dbReference>
<dbReference type="PROSITE" id="PS51257">
    <property type="entry name" value="PROKAR_LIPOPROTEIN"/>
    <property type="match status" value="1"/>
</dbReference>
<dbReference type="FunFam" id="1.25.40.10:FF:000158">
    <property type="entry name" value="pentatricopeptide repeat-containing protein At2g33680"/>
    <property type="match status" value="1"/>
</dbReference>
<comment type="caution">
    <text evidence="3">The sequence shown here is derived from an EMBL/GenBank/DDBJ whole genome shotgun (WGS) entry which is preliminary data.</text>
</comment>
<evidence type="ECO:0000256" key="1">
    <source>
        <dbReference type="ARBA" id="ARBA00022737"/>
    </source>
</evidence>
<dbReference type="GO" id="GO:0099402">
    <property type="term" value="P:plant organ development"/>
    <property type="evidence" value="ECO:0007669"/>
    <property type="project" value="UniProtKB-ARBA"/>
</dbReference>
<feature type="repeat" description="PPR" evidence="2">
    <location>
        <begin position="9"/>
        <end position="43"/>
    </location>
</feature>
<protein>
    <submittedName>
        <fullName evidence="3">Organelle transcript processing 72</fullName>
    </submittedName>
</protein>
<dbReference type="NCBIfam" id="TIGR00756">
    <property type="entry name" value="PPR"/>
    <property type="match status" value="1"/>
</dbReference>
<evidence type="ECO:0000313" key="3">
    <source>
        <dbReference type="EMBL" id="GMI85113.1"/>
    </source>
</evidence>
<evidence type="ECO:0000313" key="4">
    <source>
        <dbReference type="Proteomes" id="UP001165190"/>
    </source>
</evidence>
<proteinExistence type="predicted"/>
<dbReference type="AlphaFoldDB" id="A0A9W7M2A8"/>
<organism evidence="3 4">
    <name type="scientific">Hibiscus trionum</name>
    <name type="common">Flower of an hour</name>
    <dbReference type="NCBI Taxonomy" id="183268"/>
    <lineage>
        <taxon>Eukaryota</taxon>
        <taxon>Viridiplantae</taxon>
        <taxon>Streptophyta</taxon>
        <taxon>Embryophyta</taxon>
        <taxon>Tracheophyta</taxon>
        <taxon>Spermatophyta</taxon>
        <taxon>Magnoliopsida</taxon>
        <taxon>eudicotyledons</taxon>
        <taxon>Gunneridae</taxon>
        <taxon>Pentapetalae</taxon>
        <taxon>rosids</taxon>
        <taxon>malvids</taxon>
        <taxon>Malvales</taxon>
        <taxon>Malvaceae</taxon>
        <taxon>Malvoideae</taxon>
        <taxon>Hibiscus</taxon>
    </lineage>
</organism>
<name>A0A9W7M2A8_HIBTR</name>
<accession>A0A9W7M2A8</accession>
<reference evidence="3" key="1">
    <citation type="submission" date="2023-05" db="EMBL/GenBank/DDBJ databases">
        <title>Genome and transcriptome analyses reveal genes involved in the formation of fine ridges on petal epidermal cells in Hibiscus trionum.</title>
        <authorList>
            <person name="Koshimizu S."/>
            <person name="Masuda S."/>
            <person name="Ishii T."/>
            <person name="Shirasu K."/>
            <person name="Hoshino A."/>
            <person name="Arita M."/>
        </authorList>
    </citation>
    <scope>NUCLEOTIDE SEQUENCE</scope>
    <source>
        <strain evidence="3">Hamamatsu line</strain>
    </source>
</reference>
<dbReference type="EMBL" id="BSYR01000020">
    <property type="protein sequence ID" value="GMI85113.1"/>
    <property type="molecule type" value="Genomic_DNA"/>
</dbReference>
<dbReference type="PANTHER" id="PTHR47926:SF381">
    <property type="entry name" value="DYW DOMAIN-CONTAINING PROTEIN"/>
    <property type="match status" value="1"/>
</dbReference>
<keyword evidence="4" id="KW-1185">Reference proteome</keyword>
<sequence>MKEHGIKPNQITFVGVLSACSYGGLVEEGLKYFESMKDYGVETSIEHYCCVVDLFGRAGRLAEAENFILTSGFKNNPIMWRALLSACKVYKDAVTGNRAAMKVIELEPQESASYVLLHSIYADAAVEPLAASVRELMLQRGVKKEPGLSWI</sequence>
<dbReference type="InterPro" id="IPR046848">
    <property type="entry name" value="E_motif"/>
</dbReference>
<dbReference type="GO" id="GO:0003723">
    <property type="term" value="F:RNA binding"/>
    <property type="evidence" value="ECO:0007669"/>
    <property type="project" value="InterPro"/>
</dbReference>
<evidence type="ECO:0000256" key="2">
    <source>
        <dbReference type="PROSITE-ProRule" id="PRU00708"/>
    </source>
</evidence>
<dbReference type="Pfam" id="PF20431">
    <property type="entry name" value="E_motif"/>
    <property type="match status" value="1"/>
</dbReference>
<dbReference type="Pfam" id="PF01535">
    <property type="entry name" value="PPR"/>
    <property type="match status" value="1"/>
</dbReference>